<dbReference type="InterPro" id="IPR000771">
    <property type="entry name" value="FBA_II"/>
</dbReference>
<dbReference type="OrthoDB" id="9803995at2"/>
<dbReference type="GO" id="GO:0016832">
    <property type="term" value="F:aldehyde-lyase activity"/>
    <property type="evidence" value="ECO:0007669"/>
    <property type="project" value="InterPro"/>
</dbReference>
<comment type="caution">
    <text evidence="1">The sequence shown here is derived from an EMBL/GenBank/DDBJ whole genome shotgun (WGS) entry which is preliminary data.</text>
</comment>
<dbReference type="GO" id="GO:0005975">
    <property type="term" value="P:carbohydrate metabolic process"/>
    <property type="evidence" value="ECO:0007669"/>
    <property type="project" value="InterPro"/>
</dbReference>
<name>A0A177E7U0_9BACT</name>
<sequence>MNGFEITQEGIKIADTEKARASLDHLVYEAVFTEDQELKNRRLTLVKEVAKALGAIPASIFGLYKEMAREFLGFTVPAINIRGLTYDFARTVFRVAISRNVGAVIFEIARSEMGYTKQRPLEYASVVTAAAAREGYKGPVFIQGDHFQFNRKAFLAAPEKEKQNIIKLINEALEAEFYQIDIDASTLVILEKDSLREQQHYNSLLTAEMTDYIREHEPEGVTVTIGGEIGEIGGENSTPEELRAFMEEYLAHLKRKPGISKISVQTGTAHGGVVLPDGSVAKVAVDFDTLKTLSEIARKEFGLAGAVQHGASTLPDEMFHLFPEVGCCEIHLATGFQNLIYDHPALPEDFRQKIYSFLKENFKNEWKEGMTEAQFIYKVRKKGFGPFKKEWWDLAPEIKEEIMASLAEKFNFLFEKLKVVDTEKIVNEKVQPKLIKKLL</sequence>
<dbReference type="GO" id="GO:0008270">
    <property type="term" value="F:zinc ion binding"/>
    <property type="evidence" value="ECO:0007669"/>
    <property type="project" value="InterPro"/>
</dbReference>
<dbReference type="Pfam" id="PF01116">
    <property type="entry name" value="F_bP_aldolase"/>
    <property type="match status" value="1"/>
</dbReference>
<gene>
    <name evidence="1" type="ORF">TH606_06230</name>
</gene>
<dbReference type="Proteomes" id="UP000076964">
    <property type="component" value="Unassembled WGS sequence"/>
</dbReference>
<protein>
    <submittedName>
        <fullName evidence="1">Aldolase</fullName>
    </submittedName>
</protein>
<dbReference type="STRING" id="1795632.TH606_06230"/>
<proteinExistence type="predicted"/>
<dbReference type="InterPro" id="IPR050246">
    <property type="entry name" value="Class_II_FBP_aldolase"/>
</dbReference>
<dbReference type="EMBL" id="LSFI01000026">
    <property type="protein sequence ID" value="OAG27561.1"/>
    <property type="molecule type" value="Genomic_DNA"/>
</dbReference>
<dbReference type="InterPro" id="IPR013785">
    <property type="entry name" value="Aldolase_TIM"/>
</dbReference>
<keyword evidence="2" id="KW-1185">Reference proteome</keyword>
<dbReference type="PANTHER" id="PTHR30304">
    <property type="entry name" value="D-TAGATOSE-1,6-BISPHOSPHATE ALDOLASE"/>
    <property type="match status" value="1"/>
</dbReference>
<evidence type="ECO:0000313" key="2">
    <source>
        <dbReference type="Proteomes" id="UP000076964"/>
    </source>
</evidence>
<dbReference type="Gene3D" id="3.20.20.70">
    <property type="entry name" value="Aldolase class I"/>
    <property type="match status" value="1"/>
</dbReference>
<dbReference type="SUPFAM" id="SSF51569">
    <property type="entry name" value="Aldolase"/>
    <property type="match status" value="1"/>
</dbReference>
<dbReference type="PANTHER" id="PTHR30304:SF0">
    <property type="entry name" value="D-TAGATOSE-1,6-BISPHOSPHATE ALDOLASE SUBUNIT GATY-RELATED"/>
    <property type="match status" value="1"/>
</dbReference>
<dbReference type="AlphaFoldDB" id="A0A177E7U0"/>
<evidence type="ECO:0000313" key="1">
    <source>
        <dbReference type="EMBL" id="OAG27561.1"/>
    </source>
</evidence>
<organism evidence="1 2">
    <name type="scientific">Thermodesulfatator autotrophicus</name>
    <dbReference type="NCBI Taxonomy" id="1795632"/>
    <lineage>
        <taxon>Bacteria</taxon>
        <taxon>Pseudomonadati</taxon>
        <taxon>Thermodesulfobacteriota</taxon>
        <taxon>Thermodesulfobacteria</taxon>
        <taxon>Thermodesulfobacteriales</taxon>
        <taxon>Thermodesulfatatoraceae</taxon>
        <taxon>Thermodesulfatator</taxon>
    </lineage>
</organism>
<reference evidence="1 2" key="1">
    <citation type="submission" date="2016-02" db="EMBL/GenBank/DDBJ databases">
        <title>Draft genome sequence of Thermodesulfatator sp. S606.</title>
        <authorList>
            <person name="Lai Q."/>
            <person name="Cao J."/>
            <person name="Dupont S."/>
            <person name="Shao Z."/>
            <person name="Jebbar M."/>
            <person name="Alain K."/>
        </authorList>
    </citation>
    <scope>NUCLEOTIDE SEQUENCE [LARGE SCALE GENOMIC DNA]</scope>
    <source>
        <strain evidence="1 2">S606</strain>
    </source>
</reference>
<accession>A0A177E7U0</accession>
<dbReference type="RefSeq" id="WP_068542065.1">
    <property type="nucleotide sequence ID" value="NZ_LSFI01000026.1"/>
</dbReference>